<dbReference type="GO" id="GO:0003735">
    <property type="term" value="F:structural constituent of ribosome"/>
    <property type="evidence" value="ECO:0007669"/>
    <property type="project" value="InterPro"/>
</dbReference>
<dbReference type="NCBIfam" id="NF003717">
    <property type="entry name" value="PRK05327.1"/>
    <property type="match status" value="1"/>
</dbReference>
<dbReference type="FunFam" id="3.10.290.10:FF:000001">
    <property type="entry name" value="30S ribosomal protein S4"/>
    <property type="match status" value="1"/>
</dbReference>
<dbReference type="InterPro" id="IPR022801">
    <property type="entry name" value="Ribosomal_uS4"/>
</dbReference>
<evidence type="ECO:0000256" key="1">
    <source>
        <dbReference type="ARBA" id="ARBA00007465"/>
    </source>
</evidence>
<dbReference type="GO" id="GO:0006412">
    <property type="term" value="P:translation"/>
    <property type="evidence" value="ECO:0007669"/>
    <property type="project" value="UniProtKB-UniRule"/>
</dbReference>
<reference evidence="10 11" key="1">
    <citation type="submission" date="2019-02" db="EMBL/GenBank/DDBJ databases">
        <title>Deep-cultivation of Planctomycetes and their phenomic and genomic characterization uncovers novel biology.</title>
        <authorList>
            <person name="Wiegand S."/>
            <person name="Jogler M."/>
            <person name="Boedeker C."/>
            <person name="Pinto D."/>
            <person name="Vollmers J."/>
            <person name="Rivas-Marin E."/>
            <person name="Kohn T."/>
            <person name="Peeters S.H."/>
            <person name="Heuer A."/>
            <person name="Rast P."/>
            <person name="Oberbeckmann S."/>
            <person name="Bunk B."/>
            <person name="Jeske O."/>
            <person name="Meyerdierks A."/>
            <person name="Storesund J.E."/>
            <person name="Kallscheuer N."/>
            <person name="Luecker S."/>
            <person name="Lage O.M."/>
            <person name="Pohl T."/>
            <person name="Merkel B.J."/>
            <person name="Hornburger P."/>
            <person name="Mueller R.-W."/>
            <person name="Bruemmer F."/>
            <person name="Labrenz M."/>
            <person name="Spormann A.M."/>
            <person name="Op den Camp H."/>
            <person name="Overmann J."/>
            <person name="Amann R."/>
            <person name="Jetten M.S.M."/>
            <person name="Mascher T."/>
            <person name="Medema M.H."/>
            <person name="Devos D.P."/>
            <person name="Kaster A.-K."/>
            <person name="Ovreas L."/>
            <person name="Rohde M."/>
            <person name="Galperin M.Y."/>
            <person name="Jogler C."/>
        </authorList>
    </citation>
    <scope>NUCLEOTIDE SEQUENCE [LARGE SCALE GENOMIC DNA]</scope>
    <source>
        <strain evidence="10 11">Pan265</strain>
    </source>
</reference>
<dbReference type="Proteomes" id="UP000320386">
    <property type="component" value="Chromosome"/>
</dbReference>
<dbReference type="SMART" id="SM01390">
    <property type="entry name" value="Ribosomal_S4"/>
    <property type="match status" value="1"/>
</dbReference>
<comment type="similarity">
    <text evidence="1 7">Belongs to the universal ribosomal protein uS4 family.</text>
</comment>
<keyword evidence="2 7" id="KW-0699">rRNA-binding</keyword>
<feature type="domain" description="RNA-binding S4" evidence="8">
    <location>
        <begin position="92"/>
        <end position="150"/>
    </location>
</feature>
<evidence type="ECO:0000256" key="7">
    <source>
        <dbReference type="HAMAP-Rule" id="MF_01306"/>
    </source>
</evidence>
<dbReference type="Gene3D" id="3.10.290.10">
    <property type="entry name" value="RNA-binding S4 domain"/>
    <property type="match status" value="1"/>
</dbReference>
<dbReference type="GO" id="GO:0042274">
    <property type="term" value="P:ribosomal small subunit biogenesis"/>
    <property type="evidence" value="ECO:0007669"/>
    <property type="project" value="TreeGrafter"/>
</dbReference>
<sequence>MANYTGPKLKLSRRVGVPITDLPKHTAKRQLNPPGMHGFRGRRLRDFGVRLNEKQKLRYHYNVLEKQFRLYMGKATRTKGNTGDVLLSMLEQRLDNVIRRLGWARSIWAARQMVAHGHIAINGRKTDRPSFSVRVGDEITIIRRKRENSKRTVEDLVRENLESLPGHEVPGWLTFDPSTLTAKALSIPTPDQVPFEVNMNLIIEFYR</sequence>
<keyword evidence="3 7" id="KW-0694">RNA-binding</keyword>
<comment type="subunit">
    <text evidence="7">Part of the 30S ribosomal subunit. Contacts protein S5. The interaction surface between S4 and S5 is involved in control of translational fidelity.</text>
</comment>
<dbReference type="HAMAP" id="MF_01306_B">
    <property type="entry name" value="Ribosomal_uS4_B"/>
    <property type="match status" value="1"/>
</dbReference>
<dbReference type="SMART" id="SM00363">
    <property type="entry name" value="S4"/>
    <property type="match status" value="1"/>
</dbReference>
<dbReference type="PROSITE" id="PS50889">
    <property type="entry name" value="S4"/>
    <property type="match status" value="1"/>
</dbReference>
<dbReference type="InterPro" id="IPR005709">
    <property type="entry name" value="Ribosomal_uS4_bac-type"/>
</dbReference>
<evidence type="ECO:0000313" key="10">
    <source>
        <dbReference type="EMBL" id="QDU71602.1"/>
    </source>
</evidence>
<accession>A0A518BX88</accession>
<keyword evidence="5 7" id="KW-0687">Ribonucleoprotein</keyword>
<dbReference type="EMBL" id="CP036280">
    <property type="protein sequence ID" value="QDU71602.1"/>
    <property type="molecule type" value="Genomic_DNA"/>
</dbReference>
<comment type="function">
    <text evidence="7">One of the primary rRNA binding proteins, it binds directly to 16S rRNA where it nucleates assembly of the body of the 30S subunit.</text>
</comment>
<dbReference type="InterPro" id="IPR036986">
    <property type="entry name" value="S4_RNA-bd_sf"/>
</dbReference>
<dbReference type="AlphaFoldDB" id="A0A518BX88"/>
<dbReference type="GO" id="GO:0015935">
    <property type="term" value="C:small ribosomal subunit"/>
    <property type="evidence" value="ECO:0007669"/>
    <property type="project" value="InterPro"/>
</dbReference>
<evidence type="ECO:0000313" key="11">
    <source>
        <dbReference type="Proteomes" id="UP000320386"/>
    </source>
</evidence>
<dbReference type="NCBIfam" id="TIGR01017">
    <property type="entry name" value="rpsD_bact"/>
    <property type="match status" value="1"/>
</dbReference>
<dbReference type="Pfam" id="PF01479">
    <property type="entry name" value="S4"/>
    <property type="match status" value="1"/>
</dbReference>
<dbReference type="Gene3D" id="1.10.1050.10">
    <property type="entry name" value="Ribosomal Protein S4 Delta 41, Chain A, domain 1"/>
    <property type="match status" value="1"/>
</dbReference>
<keyword evidence="11" id="KW-1185">Reference proteome</keyword>
<dbReference type="RefSeq" id="WP_145445740.1">
    <property type="nucleotide sequence ID" value="NZ_CP036280.1"/>
</dbReference>
<dbReference type="SUPFAM" id="SSF55174">
    <property type="entry name" value="Alpha-L RNA-binding motif"/>
    <property type="match status" value="1"/>
</dbReference>
<dbReference type="Pfam" id="PF00163">
    <property type="entry name" value="Ribosomal_S4"/>
    <property type="match status" value="1"/>
</dbReference>
<evidence type="ECO:0000259" key="9">
    <source>
        <dbReference type="SMART" id="SM01390"/>
    </source>
</evidence>
<dbReference type="PANTHER" id="PTHR11831">
    <property type="entry name" value="30S 40S RIBOSOMAL PROTEIN"/>
    <property type="match status" value="1"/>
</dbReference>
<comment type="function">
    <text evidence="7">With S5 and S12 plays an important role in translational accuracy.</text>
</comment>
<evidence type="ECO:0000256" key="6">
    <source>
        <dbReference type="ARBA" id="ARBA00035254"/>
    </source>
</evidence>
<dbReference type="KEGG" id="mcad:Pan265_14540"/>
<evidence type="ECO:0000259" key="8">
    <source>
        <dbReference type="SMART" id="SM00363"/>
    </source>
</evidence>
<dbReference type="InterPro" id="IPR001912">
    <property type="entry name" value="Ribosomal_uS4_N"/>
</dbReference>
<dbReference type="PANTHER" id="PTHR11831:SF4">
    <property type="entry name" value="SMALL RIBOSOMAL SUBUNIT PROTEIN US4M"/>
    <property type="match status" value="1"/>
</dbReference>
<organism evidence="10 11">
    <name type="scientific">Mucisphaera calidilacus</name>
    <dbReference type="NCBI Taxonomy" id="2527982"/>
    <lineage>
        <taxon>Bacteria</taxon>
        <taxon>Pseudomonadati</taxon>
        <taxon>Planctomycetota</taxon>
        <taxon>Phycisphaerae</taxon>
        <taxon>Phycisphaerales</taxon>
        <taxon>Phycisphaeraceae</taxon>
        <taxon>Mucisphaera</taxon>
    </lineage>
</organism>
<evidence type="ECO:0000256" key="5">
    <source>
        <dbReference type="ARBA" id="ARBA00023274"/>
    </source>
</evidence>
<feature type="domain" description="Small ribosomal subunit protein uS4 N-terminal" evidence="9">
    <location>
        <begin position="3"/>
        <end position="91"/>
    </location>
</feature>
<keyword evidence="4 7" id="KW-0689">Ribosomal protein</keyword>
<name>A0A518BX88_9BACT</name>
<evidence type="ECO:0000256" key="4">
    <source>
        <dbReference type="ARBA" id="ARBA00022980"/>
    </source>
</evidence>
<protein>
    <recommendedName>
        <fullName evidence="6 7">Small ribosomal subunit protein uS4</fullName>
    </recommendedName>
</protein>
<dbReference type="GO" id="GO:0019843">
    <property type="term" value="F:rRNA binding"/>
    <property type="evidence" value="ECO:0007669"/>
    <property type="project" value="UniProtKB-UniRule"/>
</dbReference>
<dbReference type="InterPro" id="IPR002942">
    <property type="entry name" value="S4_RNA-bd"/>
</dbReference>
<gene>
    <name evidence="7 10" type="primary">rpsD</name>
    <name evidence="10" type="ORF">Pan265_14540</name>
</gene>
<proteinExistence type="inferred from homology"/>
<evidence type="ECO:0000256" key="3">
    <source>
        <dbReference type="ARBA" id="ARBA00022884"/>
    </source>
</evidence>
<evidence type="ECO:0000256" key="2">
    <source>
        <dbReference type="ARBA" id="ARBA00022730"/>
    </source>
</evidence>
<dbReference type="OrthoDB" id="9803672at2"/>
<dbReference type="CDD" id="cd00165">
    <property type="entry name" value="S4"/>
    <property type="match status" value="1"/>
</dbReference>